<evidence type="ECO:0000313" key="1">
    <source>
        <dbReference type="EMBL" id="KKN91210.1"/>
    </source>
</evidence>
<dbReference type="AlphaFoldDB" id="A0A0F9UDE6"/>
<organism evidence="1">
    <name type="scientific">marine sediment metagenome</name>
    <dbReference type="NCBI Taxonomy" id="412755"/>
    <lineage>
        <taxon>unclassified sequences</taxon>
        <taxon>metagenomes</taxon>
        <taxon>ecological metagenomes</taxon>
    </lineage>
</organism>
<comment type="caution">
    <text evidence="1">The sequence shown here is derived from an EMBL/GenBank/DDBJ whole genome shotgun (WGS) entry which is preliminary data.</text>
</comment>
<protein>
    <submittedName>
        <fullName evidence="1">Uncharacterized protein</fullName>
    </submittedName>
</protein>
<dbReference type="EMBL" id="LAZR01000105">
    <property type="protein sequence ID" value="KKN91210.1"/>
    <property type="molecule type" value="Genomic_DNA"/>
</dbReference>
<reference evidence="1" key="1">
    <citation type="journal article" date="2015" name="Nature">
        <title>Complex archaea that bridge the gap between prokaryotes and eukaryotes.</title>
        <authorList>
            <person name="Spang A."/>
            <person name="Saw J.H."/>
            <person name="Jorgensen S.L."/>
            <person name="Zaremba-Niedzwiedzka K."/>
            <person name="Martijn J."/>
            <person name="Lind A.E."/>
            <person name="van Eijk R."/>
            <person name="Schleper C."/>
            <person name="Guy L."/>
            <person name="Ettema T.J."/>
        </authorList>
    </citation>
    <scope>NUCLEOTIDE SEQUENCE</scope>
</reference>
<gene>
    <name evidence="1" type="ORF">LCGC14_0220780</name>
</gene>
<name>A0A0F9UDE6_9ZZZZ</name>
<sequence>MANNYMEFSEAIENLTPKELEWWTNEWDRVIDAYDDNPENADDDSLCQDFSVQKDEKLVWFHDDESGNPDKIGNVVQRFLKQFRPNECFWLTWASWCSKPRIGEFGGGAIFVTADEIKWHNAHTWTEQMREEWRKNQEPSNGSS</sequence>
<proteinExistence type="predicted"/>
<accession>A0A0F9UDE6</accession>